<feature type="region of interest" description="Disordered" evidence="1">
    <location>
        <begin position="1"/>
        <end position="24"/>
    </location>
</feature>
<dbReference type="AlphaFoldDB" id="A0ABD2QAI9"/>
<comment type="caution">
    <text evidence="2">The sequence shown here is derived from an EMBL/GenBank/DDBJ whole genome shotgun (WGS) entry which is preliminary data.</text>
</comment>
<feature type="compositionally biased region" description="Acidic residues" evidence="1">
    <location>
        <begin position="171"/>
        <end position="192"/>
    </location>
</feature>
<dbReference type="InterPro" id="IPR019351">
    <property type="entry name" value="DUF2039"/>
</dbReference>
<evidence type="ECO:0000313" key="3">
    <source>
        <dbReference type="Proteomes" id="UP001626550"/>
    </source>
</evidence>
<gene>
    <name evidence="2" type="ORF">Ciccas_006111</name>
</gene>
<dbReference type="PANTHER" id="PTHR22876:SF5">
    <property type="entry name" value="CHROMOSOME 9 OPEN READING FRAME 85"/>
    <property type="match status" value="1"/>
</dbReference>
<dbReference type="Pfam" id="PF10217">
    <property type="entry name" value="DUF2039"/>
    <property type="match status" value="1"/>
</dbReference>
<dbReference type="Proteomes" id="UP001626550">
    <property type="component" value="Unassembled WGS sequence"/>
</dbReference>
<protein>
    <submittedName>
        <fullName evidence="2">Uncharacterized protein</fullName>
    </submittedName>
</protein>
<organism evidence="2 3">
    <name type="scientific">Cichlidogyrus casuarinus</name>
    <dbReference type="NCBI Taxonomy" id="1844966"/>
    <lineage>
        <taxon>Eukaryota</taxon>
        <taxon>Metazoa</taxon>
        <taxon>Spiralia</taxon>
        <taxon>Lophotrochozoa</taxon>
        <taxon>Platyhelminthes</taxon>
        <taxon>Monogenea</taxon>
        <taxon>Monopisthocotylea</taxon>
        <taxon>Dactylogyridea</taxon>
        <taxon>Ancyrocephalidae</taxon>
        <taxon>Cichlidogyrus</taxon>
    </lineage>
</organism>
<dbReference type="EMBL" id="JBJKFK010000790">
    <property type="protein sequence ID" value="KAL3315261.1"/>
    <property type="molecule type" value="Genomic_DNA"/>
</dbReference>
<dbReference type="PANTHER" id="PTHR22876">
    <property type="entry name" value="ZGC:101016"/>
    <property type="match status" value="1"/>
</dbReference>
<feature type="region of interest" description="Disordered" evidence="1">
    <location>
        <begin position="157"/>
        <end position="192"/>
    </location>
</feature>
<reference evidence="2 3" key="1">
    <citation type="submission" date="2024-11" db="EMBL/GenBank/DDBJ databases">
        <title>Adaptive evolution of stress response genes in parasites aligns with host niche diversity.</title>
        <authorList>
            <person name="Hahn C."/>
            <person name="Resl P."/>
        </authorList>
    </citation>
    <scope>NUCLEOTIDE SEQUENCE [LARGE SCALE GENOMIC DNA]</scope>
    <source>
        <strain evidence="2">EGGRZ-B1_66</strain>
        <tissue evidence="2">Body</tissue>
    </source>
</reference>
<name>A0ABD2QAI9_9PLAT</name>
<keyword evidence="3" id="KW-1185">Reference proteome</keyword>
<feature type="compositionally biased region" description="Polar residues" evidence="1">
    <location>
        <begin position="1"/>
        <end position="11"/>
    </location>
</feature>
<proteinExistence type="predicted"/>
<evidence type="ECO:0000313" key="2">
    <source>
        <dbReference type="EMBL" id="KAL3315261.1"/>
    </source>
</evidence>
<evidence type="ECO:0000256" key="1">
    <source>
        <dbReference type="SAM" id="MobiDB-lite"/>
    </source>
</evidence>
<sequence>MSSQKGNVQRSRPQKHQNEFAFKNNMHDTSQKKKQLNNLELPLLCDSCKGKIEWRIKFNKYTPLSKPARCVKCDERNVKRSYYTCCDPCAQKLHICAKCLESKEIVKELELKTQSQVDQEFAKVMKKLPERRRRTIIRLMKSGVSYYDEKIQTIISRSKEKSARGPNDLSNSEESDSEYSDDSDQSLDEEND</sequence>
<accession>A0ABD2QAI9</accession>